<dbReference type="InterPro" id="IPR013149">
    <property type="entry name" value="ADH-like_C"/>
</dbReference>
<proteinExistence type="evidence at protein level"/>
<evidence type="ECO:0007829" key="8">
    <source>
        <dbReference type="PDB" id="4CPD"/>
    </source>
</evidence>
<feature type="binding site" evidence="8">
    <location>
        <position position="103"/>
    </location>
    <ligand>
        <name>Zn(2+)</name>
        <dbReference type="ChEBI" id="CHEBI:29105"/>
        <label>2</label>
    </ligand>
</feature>
<feature type="binding site" evidence="8">
    <location>
        <position position="92"/>
    </location>
    <ligand>
        <name>Zn(2+)</name>
        <dbReference type="ChEBI" id="CHEBI:29105"/>
        <label>2</label>
    </ligand>
</feature>
<feature type="binding site" evidence="8">
    <location>
        <position position="244"/>
    </location>
    <ligand>
        <name>NAD(+)</name>
        <dbReference type="ChEBI" id="CHEBI:57540"/>
    </ligand>
</feature>
<feature type="binding site" evidence="8">
    <location>
        <position position="180"/>
    </location>
    <ligand>
        <name>NAD(+)</name>
        <dbReference type="ChEBI" id="CHEBI:57540"/>
    </ligand>
</feature>
<comment type="similarity">
    <text evidence="5">Belongs to the zinc-containing alcohol dehydrogenase family.</text>
</comment>
<reference evidence="8" key="3">
    <citation type="journal article" date="2014" name="J. Mol. Catal., B Enzym.">
        <title>Structure of the Nadh-Dependent Thermostable Alcohol Dehydrogenase Tadh from Thermus Sp. Atn1 Provides a Platform for Engineering Specificity and Improved Compatibility with Inorganic Cofactor-Regeneration Catalysts.</title>
        <authorList>
            <person name="Man H."/>
            <person name="Gargulio S."/>
            <person name="Frank A."/>
            <person name="Hollmann F."/>
            <person name="Grogan G."/>
        </authorList>
    </citation>
    <scope>X-RAY CRYSTALLOGRAPHY (2.74 ANGSTROMS) IN COMPLEX WITH NAD(+) AND ZN(2+)</scope>
</reference>
<dbReference type="PANTHER" id="PTHR42813">
    <property type="entry name" value="ZINC-TYPE ALCOHOL DEHYDROGENASE-LIKE"/>
    <property type="match status" value="1"/>
</dbReference>
<accession>B2ZRE3</accession>
<dbReference type="Gene3D" id="3.90.180.10">
    <property type="entry name" value="Medium-chain alcohol dehydrogenases, catalytic domain"/>
    <property type="match status" value="1"/>
</dbReference>
<evidence type="ECO:0000256" key="5">
    <source>
        <dbReference type="RuleBase" id="RU361277"/>
    </source>
</evidence>
<dbReference type="SUPFAM" id="SSF50129">
    <property type="entry name" value="GroES-like"/>
    <property type="match status" value="1"/>
</dbReference>
<reference evidence="7" key="1">
    <citation type="journal article" date="2008" name="Appl. Microbiol. Biotechnol.">
        <title>TADH, the thermostable alcohol dehydrogenase from Thermus sp. ATN1: a versatile new biocatalyst for organic synthesis.</title>
        <authorList>
            <person name="Hollrigl V."/>
            <person name="Hollmann F."/>
            <person name="Kleeb A.C."/>
            <person name="Buehler K."/>
            <person name="Schmid A."/>
        </authorList>
    </citation>
    <scope>NUCLEOTIDE SEQUENCE</scope>
    <source>
        <strain evidence="7">ATN1</strain>
    </source>
</reference>
<dbReference type="InterPro" id="IPR011032">
    <property type="entry name" value="GroES-like_sf"/>
</dbReference>
<protein>
    <submittedName>
        <fullName evidence="7">Alcohol dehydrogenase</fullName>
        <ecNumber evidence="7">1.1.1.1</ecNumber>
    </submittedName>
</protein>
<keyword evidence="2 5" id="KW-0479">Metal-binding</keyword>
<keyword evidence="4 7" id="KW-0560">Oxidoreductase</keyword>
<comment type="cofactor">
    <cofactor evidence="1 5">
        <name>Zn(2+)</name>
        <dbReference type="ChEBI" id="CHEBI:29105"/>
    </cofactor>
</comment>
<evidence type="ECO:0000259" key="6">
    <source>
        <dbReference type="SMART" id="SM00829"/>
    </source>
</evidence>
<dbReference type="InterPro" id="IPR002328">
    <property type="entry name" value="ADH_Zn_CS"/>
</dbReference>
<dbReference type="InterPro" id="IPR036291">
    <property type="entry name" value="NAD(P)-bd_dom_sf"/>
</dbReference>
<dbReference type="BRENDA" id="1.1.1.1">
    <property type="organism ID" value="6340"/>
</dbReference>
<feature type="binding site" evidence="8">
    <location>
        <position position="59"/>
    </location>
    <ligand>
        <name>Zn(2+)</name>
        <dbReference type="ChEBI" id="CHEBI:29105"/>
        <label>1</label>
    </ligand>
</feature>
<dbReference type="Pfam" id="PF08240">
    <property type="entry name" value="ADH_N"/>
    <property type="match status" value="1"/>
</dbReference>
<dbReference type="InterPro" id="IPR020843">
    <property type="entry name" value="ER"/>
</dbReference>
<dbReference type="SMR" id="B2ZRE3"/>
<name>B2ZRE3_9DEIN</name>
<keyword evidence="8" id="KW-0002">3D-structure</keyword>
<dbReference type="SMART" id="SM00829">
    <property type="entry name" value="PKS_ER"/>
    <property type="match status" value="1"/>
</dbReference>
<feature type="binding site" evidence="8">
    <location>
        <position position="38"/>
    </location>
    <ligand>
        <name>Zn(2+)</name>
        <dbReference type="ChEBI" id="CHEBI:29105"/>
        <label>1</label>
    </ligand>
</feature>
<dbReference type="Gene3D" id="3.40.50.720">
    <property type="entry name" value="NAD(P)-binding Rossmann-like Domain"/>
    <property type="match status" value="1"/>
</dbReference>
<reference evidence="7" key="2">
    <citation type="submission" date="2008-05" db="EMBL/GenBank/DDBJ databases">
        <title>Characterization of a Thermostable Alkane Oxidizing System.</title>
        <authorList>
            <person name="Otto K."/>
        </authorList>
    </citation>
    <scope>NUCLEOTIDE SEQUENCE</scope>
    <source>
        <strain evidence="7">ATN1</strain>
    </source>
</reference>
<feature type="binding site" evidence="8">
    <location>
        <position position="39"/>
    </location>
    <ligand>
        <name>NAD(+)</name>
        <dbReference type="ChEBI" id="CHEBI:57540"/>
    </ligand>
</feature>
<dbReference type="PANTHER" id="PTHR42813:SF2">
    <property type="entry name" value="DEHYDROGENASE, ZINC-CONTAINING, PUTATIVE (AFU_ORTHOLOGUE AFUA_2G02810)-RELATED"/>
    <property type="match status" value="1"/>
</dbReference>
<feature type="binding site" evidence="8">
    <location>
        <position position="268"/>
    </location>
    <ligand>
        <name>NAD(+)</name>
        <dbReference type="ChEBI" id="CHEBI:57540"/>
    </ligand>
</feature>
<keyword evidence="8" id="KW-0547">Nucleotide-binding</keyword>
<evidence type="ECO:0000256" key="1">
    <source>
        <dbReference type="ARBA" id="ARBA00001947"/>
    </source>
</evidence>
<evidence type="ECO:0000256" key="2">
    <source>
        <dbReference type="ARBA" id="ARBA00022723"/>
    </source>
</evidence>
<feature type="binding site" evidence="8">
    <location>
        <position position="266"/>
    </location>
    <ligand>
        <name>NAD(+)</name>
        <dbReference type="ChEBI" id="CHEBI:57540"/>
    </ligand>
</feature>
<feature type="binding site" evidence="8">
    <location>
        <position position="205"/>
    </location>
    <ligand>
        <name>NAD(+)</name>
        <dbReference type="ChEBI" id="CHEBI:57540"/>
    </ligand>
</feature>
<dbReference type="EMBL" id="EU681191">
    <property type="protein sequence ID" value="ACD50896.1"/>
    <property type="molecule type" value="Genomic_DNA"/>
</dbReference>
<keyword evidence="3 5" id="KW-0862">Zinc</keyword>
<dbReference type="GO" id="GO:0000166">
    <property type="term" value="F:nucleotide binding"/>
    <property type="evidence" value="ECO:0007669"/>
    <property type="project" value="UniProtKB-KW"/>
</dbReference>
<evidence type="ECO:0000256" key="3">
    <source>
        <dbReference type="ARBA" id="ARBA00022833"/>
    </source>
</evidence>
<dbReference type="InterPro" id="IPR013154">
    <property type="entry name" value="ADH-like_N"/>
</dbReference>
<gene>
    <name evidence="7" type="primary">tadh</name>
</gene>
<dbReference type="PDB" id="4CPD">
    <property type="method" value="X-ray"/>
    <property type="resolution" value="2.74 A"/>
    <property type="chains" value="A/B/C/D=1-347"/>
</dbReference>
<dbReference type="PDBsum" id="4CPD"/>
<dbReference type="GO" id="GO:0004022">
    <property type="term" value="F:alcohol dehydrogenase (NAD+) activity"/>
    <property type="evidence" value="ECO:0007669"/>
    <property type="project" value="UniProtKB-EC"/>
</dbReference>
<dbReference type="EvolutionaryTrace" id="B2ZRE3"/>
<evidence type="ECO:0000256" key="4">
    <source>
        <dbReference type="ARBA" id="ARBA00023002"/>
    </source>
</evidence>
<dbReference type="AlphaFoldDB" id="B2ZRE3"/>
<dbReference type="SUPFAM" id="SSF51735">
    <property type="entry name" value="NAD(P)-binding Rossmann-fold domains"/>
    <property type="match status" value="1"/>
</dbReference>
<dbReference type="Pfam" id="PF00107">
    <property type="entry name" value="ADH_zinc_N"/>
    <property type="match status" value="1"/>
</dbReference>
<organism evidence="7">
    <name type="scientific">Thermus sp. ATN1</name>
    <dbReference type="NCBI Taxonomy" id="528218"/>
    <lineage>
        <taxon>Bacteria</taxon>
        <taxon>Thermotogati</taxon>
        <taxon>Deinococcota</taxon>
        <taxon>Deinococci</taxon>
        <taxon>Thermales</taxon>
        <taxon>Thermaceae</taxon>
        <taxon>Thermus</taxon>
    </lineage>
</organism>
<feature type="binding site" evidence="8">
    <location>
        <position position="89"/>
    </location>
    <ligand>
        <name>Zn(2+)</name>
        <dbReference type="ChEBI" id="CHEBI:29105"/>
        <label>2</label>
    </ligand>
</feature>
<dbReference type="PROSITE" id="PS00059">
    <property type="entry name" value="ADH_ZINC"/>
    <property type="match status" value="1"/>
</dbReference>
<dbReference type="CDD" id="cd08284">
    <property type="entry name" value="FDH_like_2"/>
    <property type="match status" value="1"/>
</dbReference>
<feature type="binding site" evidence="8">
    <location>
        <position position="293"/>
    </location>
    <ligand>
        <name>NAD(+)</name>
        <dbReference type="ChEBI" id="CHEBI:57540"/>
    </ligand>
</feature>
<feature type="domain" description="Enoyl reductase (ER)" evidence="6">
    <location>
        <begin position="7"/>
        <end position="343"/>
    </location>
</feature>
<feature type="binding site" evidence="8">
    <location>
        <position position="291"/>
    </location>
    <ligand>
        <name>NAD(+)</name>
        <dbReference type="ChEBI" id="CHEBI:57540"/>
    </ligand>
</feature>
<evidence type="ECO:0000313" key="7">
    <source>
        <dbReference type="EMBL" id="ACD50896.1"/>
    </source>
</evidence>
<dbReference type="EC" id="1.1.1.1" evidence="7"/>
<feature type="binding site" evidence="8">
    <location>
        <position position="152"/>
    </location>
    <ligand>
        <name>Zn(2+)</name>
        <dbReference type="ChEBI" id="CHEBI:29105"/>
        <label>1</label>
    </ligand>
</feature>
<feature type="binding site" evidence="8">
    <location>
        <position position="200"/>
    </location>
    <ligand>
        <name>NAD(+)</name>
        <dbReference type="ChEBI" id="CHEBI:57540"/>
    </ligand>
</feature>
<dbReference type="GO" id="GO:0008270">
    <property type="term" value="F:zinc ion binding"/>
    <property type="evidence" value="ECO:0007669"/>
    <property type="project" value="InterPro"/>
</dbReference>
<sequence length="347" mass="37188">MRAVVFENKERVAVKEVNAPRLQHPLDALVRVHLAGICGSDLHLYHGKIPVLPGSVLGHEFVGQVEAVGEGIQDLQPGDWVVGPFHIACGTCPYCRRHQYNLCERGGVYGYGPMFGNLQGAQAEILRVPFSNVNLRKLPPNLSPERAIFAGDILSTAYGGLIQGQLRPGDSVAVIGAGPVGLMAIEVAQVLGASKILAIDRIPERLERAASLGAIPINAEQENPVRRVRSETNDEGPDLVLEAVGGAATLSLALEMVRPGGRVSAVGVDNAPSFPFPLASGLVKDLTFRIGLANVHLYIDAVLALLASGRLQPERIVSHYLPLEEAPRGYELFDRKEALKVLLVVRG</sequence>
<feature type="binding site" evidence="8">
    <location>
        <position position="95"/>
    </location>
    <ligand>
        <name>Zn(2+)</name>
        <dbReference type="ChEBI" id="CHEBI:29105"/>
        <label>2</label>
    </ligand>
</feature>